<organism evidence="1 2">
    <name type="scientific">Pomacea canaliculata</name>
    <name type="common">Golden apple snail</name>
    <dbReference type="NCBI Taxonomy" id="400727"/>
    <lineage>
        <taxon>Eukaryota</taxon>
        <taxon>Metazoa</taxon>
        <taxon>Spiralia</taxon>
        <taxon>Lophotrochozoa</taxon>
        <taxon>Mollusca</taxon>
        <taxon>Gastropoda</taxon>
        <taxon>Caenogastropoda</taxon>
        <taxon>Architaenioglossa</taxon>
        <taxon>Ampullarioidea</taxon>
        <taxon>Ampullariidae</taxon>
        <taxon>Pomacea</taxon>
    </lineage>
</organism>
<accession>A0A2T7PC02</accession>
<proteinExistence type="predicted"/>
<dbReference type="AlphaFoldDB" id="A0A2T7PC02"/>
<protein>
    <submittedName>
        <fullName evidence="1">Uncharacterized protein</fullName>
    </submittedName>
</protein>
<reference evidence="1 2" key="1">
    <citation type="submission" date="2018-04" db="EMBL/GenBank/DDBJ databases">
        <title>The genome of golden apple snail Pomacea canaliculata provides insight into stress tolerance and invasive adaptation.</title>
        <authorList>
            <person name="Liu C."/>
            <person name="Liu B."/>
            <person name="Ren Y."/>
            <person name="Zhang Y."/>
            <person name="Wang H."/>
            <person name="Li S."/>
            <person name="Jiang F."/>
            <person name="Yin L."/>
            <person name="Zhang G."/>
            <person name="Qian W."/>
            <person name="Fan W."/>
        </authorList>
    </citation>
    <scope>NUCLEOTIDE SEQUENCE [LARGE SCALE GENOMIC DNA]</scope>
    <source>
        <strain evidence="1">SZHN2017</strain>
        <tissue evidence="1">Muscle</tissue>
    </source>
</reference>
<sequence>MCLRPRRLCVPRVTDTNNLKGSSEEGFSPYVGGARACSCLRVSVLRLELSLGRTVFCWLHGTVLCPLPLPTHTTHTTAPRTLQLAPAFDISGVAPTRTVRPVAGREKRRRPPPEDFSEIAAVSTSRIRLFAADGHSGDTVGVKVVMPVELLVNTAVDLSHEPPCTNFISDEQPHTVPTALGV</sequence>
<dbReference type="EMBL" id="PZQS01000005">
    <property type="protein sequence ID" value="PVD30945.1"/>
    <property type="molecule type" value="Genomic_DNA"/>
</dbReference>
<evidence type="ECO:0000313" key="2">
    <source>
        <dbReference type="Proteomes" id="UP000245119"/>
    </source>
</evidence>
<keyword evidence="2" id="KW-1185">Reference proteome</keyword>
<gene>
    <name evidence="1" type="ORF">C0Q70_10220</name>
</gene>
<dbReference type="Proteomes" id="UP000245119">
    <property type="component" value="Linkage Group LG5"/>
</dbReference>
<name>A0A2T7PC02_POMCA</name>
<comment type="caution">
    <text evidence="1">The sequence shown here is derived from an EMBL/GenBank/DDBJ whole genome shotgun (WGS) entry which is preliminary data.</text>
</comment>
<evidence type="ECO:0000313" key="1">
    <source>
        <dbReference type="EMBL" id="PVD30945.1"/>
    </source>
</evidence>